<comment type="cofactor">
    <cofactor evidence="8">
        <name>a divalent metal cation</name>
        <dbReference type="ChEBI" id="CHEBI:60240"/>
    </cofactor>
    <text evidence="8">Binds 1 divalent metal cation per subunit.</text>
</comment>
<dbReference type="PANTHER" id="PTHR11113:SF14">
    <property type="entry name" value="N-ACETYLGLUCOSAMINE-6-PHOSPHATE DEACETYLASE"/>
    <property type="match status" value="1"/>
</dbReference>
<feature type="binding site" evidence="7">
    <location>
        <position position="133"/>
    </location>
    <ligand>
        <name>substrate</name>
    </ligand>
</feature>
<dbReference type="Gene3D" id="3.20.20.140">
    <property type="entry name" value="Metal-dependent hydrolases"/>
    <property type="match status" value="1"/>
</dbReference>
<accession>A0A1I5EDZ4</accession>
<evidence type="ECO:0000313" key="10">
    <source>
        <dbReference type="EMBL" id="SFO09630.1"/>
    </source>
</evidence>
<dbReference type="Gene3D" id="2.30.40.10">
    <property type="entry name" value="Urease, subunit C, domain 1"/>
    <property type="match status" value="1"/>
</dbReference>
<dbReference type="Proteomes" id="UP000199614">
    <property type="component" value="Unassembled WGS sequence"/>
</dbReference>
<dbReference type="PIRSF" id="PIRSF038994">
    <property type="entry name" value="NagA"/>
    <property type="match status" value="1"/>
</dbReference>
<evidence type="ECO:0000256" key="4">
    <source>
        <dbReference type="ARBA" id="ARBA00023277"/>
    </source>
</evidence>
<feature type="active site" description="Proton donor/acceptor" evidence="6">
    <location>
        <position position="264"/>
    </location>
</feature>
<protein>
    <submittedName>
        <fullName evidence="10">N-acetylglucosamine 6-phosphate deacetylase</fullName>
    </submittedName>
</protein>
<name>A0A1I5EDZ4_PSUAM</name>
<feature type="binding site" evidence="7">
    <location>
        <begin position="210"/>
        <end position="211"/>
    </location>
    <ligand>
        <name>substrate</name>
    </ligand>
</feature>
<evidence type="ECO:0000256" key="8">
    <source>
        <dbReference type="PIRSR" id="PIRSR038994-3"/>
    </source>
</evidence>
<dbReference type="InterPro" id="IPR003764">
    <property type="entry name" value="GlcNAc_6-P_deAcase"/>
</dbReference>
<proteinExistence type="inferred from homology"/>
<keyword evidence="11" id="KW-1185">Reference proteome</keyword>
<evidence type="ECO:0000256" key="2">
    <source>
        <dbReference type="ARBA" id="ARBA00022723"/>
    </source>
</evidence>
<dbReference type="AlphaFoldDB" id="A0A1I5EDZ4"/>
<sequence>MNGLVAADLVVTGTGTPAGPGWVEFAGGRVTGTGTGNPPREPDRLAAVVVPGFVDVHCHGGGGASFGAAPDASARAAAFHAAHGSTTVLASLVTRSPDDLAGAVRALGPLVDDGVVAGVHLEGPWLAASRCGAHDPGLLRDPDPAEIDPLLRTGTIAMVTLAPELPGGLDAISRVAASGAVAAVGHTAAGYDLTRRALDAGARAGTHLFNAMGPVHHRDPGPVAALLADPRTVVELITDGVHVHPALWDIVGRAAADRVAAVTDAMAAAGMPDGGYRLGDLDVQVTDGVARLPDGTIAGSTATADVLFRNVIAAHPGSRPEALDRAVAWTSTTPAALLGREDIGRLQPGSRADVVLLDADLGIETVLRAGVVVPPGGPASG</sequence>
<dbReference type="InterPro" id="IPR011059">
    <property type="entry name" value="Metal-dep_hydrolase_composite"/>
</dbReference>
<evidence type="ECO:0000256" key="3">
    <source>
        <dbReference type="ARBA" id="ARBA00022801"/>
    </source>
</evidence>
<dbReference type="STRING" id="260086.SAMN05216207_103049"/>
<dbReference type="GO" id="GO:0046872">
    <property type="term" value="F:metal ion binding"/>
    <property type="evidence" value="ECO:0007669"/>
    <property type="project" value="UniProtKB-KW"/>
</dbReference>
<gene>
    <name evidence="10" type="ORF">SAMN05216207_103049</name>
</gene>
<dbReference type="SUPFAM" id="SSF51556">
    <property type="entry name" value="Metallo-dependent hydrolases"/>
    <property type="match status" value="1"/>
</dbReference>
<keyword evidence="3 5" id="KW-0378">Hydrolase</keyword>
<feature type="binding site" evidence="7">
    <location>
        <position position="242"/>
    </location>
    <ligand>
        <name>substrate</name>
    </ligand>
</feature>
<dbReference type="RefSeq" id="WP_093350141.1">
    <property type="nucleotide sequence ID" value="NZ_FOUY01000030.1"/>
</dbReference>
<organism evidence="10 11">
    <name type="scientific">Pseudonocardia ammonioxydans</name>
    <dbReference type="NCBI Taxonomy" id="260086"/>
    <lineage>
        <taxon>Bacteria</taxon>
        <taxon>Bacillati</taxon>
        <taxon>Actinomycetota</taxon>
        <taxon>Actinomycetes</taxon>
        <taxon>Pseudonocardiales</taxon>
        <taxon>Pseudonocardiaceae</taxon>
        <taxon>Pseudonocardia</taxon>
    </lineage>
</organism>
<evidence type="ECO:0000256" key="6">
    <source>
        <dbReference type="PIRSR" id="PIRSR038994-1"/>
    </source>
</evidence>
<feature type="binding site" evidence="8">
    <location>
        <position position="207"/>
    </location>
    <ligand>
        <name>Zn(2+)</name>
        <dbReference type="ChEBI" id="CHEBI:29105"/>
    </ligand>
</feature>
<dbReference type="Pfam" id="PF01979">
    <property type="entry name" value="Amidohydro_1"/>
    <property type="match status" value="1"/>
</dbReference>
<dbReference type="GO" id="GO:0008448">
    <property type="term" value="F:N-acetylglucosamine-6-phosphate deacetylase activity"/>
    <property type="evidence" value="ECO:0007669"/>
    <property type="project" value="InterPro"/>
</dbReference>
<dbReference type="SUPFAM" id="SSF51338">
    <property type="entry name" value="Composite domain of metallo-dependent hydrolases"/>
    <property type="match status" value="1"/>
</dbReference>
<keyword evidence="4 5" id="KW-0119">Carbohydrate metabolism</keyword>
<evidence type="ECO:0000256" key="5">
    <source>
        <dbReference type="PIRNR" id="PIRNR038994"/>
    </source>
</evidence>
<feature type="binding site" evidence="8">
    <location>
        <position position="186"/>
    </location>
    <ligand>
        <name>Zn(2+)</name>
        <dbReference type="ChEBI" id="CHEBI:29105"/>
    </ligand>
</feature>
<reference evidence="10 11" key="1">
    <citation type="submission" date="2016-10" db="EMBL/GenBank/DDBJ databases">
        <authorList>
            <person name="de Groot N.N."/>
        </authorList>
    </citation>
    <scope>NUCLEOTIDE SEQUENCE [LARGE SCALE GENOMIC DNA]</scope>
    <source>
        <strain evidence="10 11">CGMCC 4.1877</strain>
    </source>
</reference>
<comment type="similarity">
    <text evidence="1 5">Belongs to the metallo-dependent hydrolases superfamily. NagA family.</text>
</comment>
<feature type="domain" description="Amidohydrolase-related" evidence="9">
    <location>
        <begin position="48"/>
        <end position="361"/>
    </location>
</feature>
<dbReference type="GO" id="GO:0006046">
    <property type="term" value="P:N-acetylglucosamine catabolic process"/>
    <property type="evidence" value="ECO:0007669"/>
    <property type="project" value="TreeGrafter"/>
</dbReference>
<dbReference type="OrthoDB" id="9776488at2"/>
<dbReference type="InterPro" id="IPR006680">
    <property type="entry name" value="Amidohydro-rel"/>
</dbReference>
<feature type="binding site" evidence="8">
    <location>
        <position position="122"/>
    </location>
    <ligand>
        <name>Zn(2+)</name>
        <dbReference type="ChEBI" id="CHEBI:29105"/>
    </ligand>
</feature>
<dbReference type="EMBL" id="FOUY01000030">
    <property type="protein sequence ID" value="SFO09630.1"/>
    <property type="molecule type" value="Genomic_DNA"/>
</dbReference>
<dbReference type="InterPro" id="IPR032466">
    <property type="entry name" value="Metal_Hydrolase"/>
</dbReference>
<keyword evidence="2 8" id="KW-0479">Metal-binding</keyword>
<feature type="binding site" evidence="7">
    <location>
        <begin position="297"/>
        <end position="299"/>
    </location>
    <ligand>
        <name>substrate</name>
    </ligand>
</feature>
<evidence type="ECO:0000313" key="11">
    <source>
        <dbReference type="Proteomes" id="UP000199614"/>
    </source>
</evidence>
<evidence type="ECO:0000256" key="1">
    <source>
        <dbReference type="ARBA" id="ARBA00010716"/>
    </source>
</evidence>
<evidence type="ECO:0000256" key="7">
    <source>
        <dbReference type="PIRSR" id="PIRSR038994-2"/>
    </source>
</evidence>
<evidence type="ECO:0000259" key="9">
    <source>
        <dbReference type="Pfam" id="PF01979"/>
    </source>
</evidence>
<feature type="binding site" evidence="7">
    <location>
        <position position="218"/>
    </location>
    <ligand>
        <name>substrate</name>
    </ligand>
</feature>
<dbReference type="PANTHER" id="PTHR11113">
    <property type="entry name" value="N-ACETYLGLUCOSAMINE-6-PHOSPHATE DEACETYLASE"/>
    <property type="match status" value="1"/>
</dbReference>